<comment type="caution">
    <text evidence="2">The sequence shown here is derived from an EMBL/GenBank/DDBJ whole genome shotgun (WGS) entry which is preliminary data.</text>
</comment>
<keyword evidence="1" id="KW-0472">Membrane</keyword>
<dbReference type="Gene3D" id="3.40.50.1110">
    <property type="entry name" value="SGNH hydrolase"/>
    <property type="match status" value="1"/>
</dbReference>
<evidence type="ECO:0008006" key="4">
    <source>
        <dbReference type="Google" id="ProtNLM"/>
    </source>
</evidence>
<keyword evidence="1" id="KW-0812">Transmembrane</keyword>
<gene>
    <name evidence="2" type="ORF">Air01nite_26380</name>
</gene>
<dbReference type="EMBL" id="BONC01000015">
    <property type="protein sequence ID" value="GIF56543.1"/>
    <property type="molecule type" value="Genomic_DNA"/>
</dbReference>
<feature type="transmembrane region" description="Helical" evidence="1">
    <location>
        <begin position="119"/>
        <end position="144"/>
    </location>
</feature>
<evidence type="ECO:0000313" key="2">
    <source>
        <dbReference type="EMBL" id="GIF56543.1"/>
    </source>
</evidence>
<protein>
    <recommendedName>
        <fullName evidence="4">GDSL-like lipase/acylhydrolase family protein</fullName>
    </recommendedName>
</protein>
<sequence length="480" mass="49698">MIGGVARSLSTVLVVLWCLLVGLPLAVTLTPDVELTVAGQHLSIGARQPSLSLSGPAQVVQIGNTALDVPALRVYGPLRPRLSIGPVDRDAAASALSPETGAKTRSAAATTIGIGFVRWYASATVILIGLTAAAIGVAGCAAMVRTVRRLSRTEPGAVAHVWRHTAGRLRGMATAALTVTLTAWAAAGVLAYDGAAHGLRQVKSLSDLVGTHRFSPSPVGPKVHGYAGVVIGDSRAARFGGPTAPDASADDRACARSTDSLAAEVGQLTGAPAVNLACTGASIAAGLLGAQTLGDRVLPPQVGLLKQVEGVRYVVVVIGPNDLYWTDFLRYCYGVDSCEDNLTQGEFGYRLAAFDRDYGDLLRDLADLPTRPRVVVSASYDVFAPDADCPDTRGPAGASGLSSDELRMLIDMNRRFNEVLRAGADKYGFAVAEPRLTPLCATGSPLGPDLQHLSDPAPFHPTAVGIVRMASAVAQALAAN</sequence>
<reference evidence="2 3" key="1">
    <citation type="submission" date="2021-01" db="EMBL/GenBank/DDBJ databases">
        <title>Whole genome shotgun sequence of Asanoa iriomotensis NBRC 100142.</title>
        <authorList>
            <person name="Komaki H."/>
            <person name="Tamura T."/>
        </authorList>
    </citation>
    <scope>NUCLEOTIDE SEQUENCE [LARGE SCALE GENOMIC DNA]</scope>
    <source>
        <strain evidence="2 3">NBRC 100142</strain>
    </source>
</reference>
<keyword evidence="3" id="KW-1185">Reference proteome</keyword>
<dbReference type="Proteomes" id="UP000624325">
    <property type="component" value="Unassembled WGS sequence"/>
</dbReference>
<feature type="transmembrane region" description="Helical" evidence="1">
    <location>
        <begin position="172"/>
        <end position="192"/>
    </location>
</feature>
<dbReference type="InterPro" id="IPR036514">
    <property type="entry name" value="SGNH_hydro_sf"/>
</dbReference>
<proteinExistence type="predicted"/>
<keyword evidence="1" id="KW-1133">Transmembrane helix</keyword>
<evidence type="ECO:0000256" key="1">
    <source>
        <dbReference type="SAM" id="Phobius"/>
    </source>
</evidence>
<accession>A0ABQ4C184</accession>
<organism evidence="2 3">
    <name type="scientific">Asanoa iriomotensis</name>
    <dbReference type="NCBI Taxonomy" id="234613"/>
    <lineage>
        <taxon>Bacteria</taxon>
        <taxon>Bacillati</taxon>
        <taxon>Actinomycetota</taxon>
        <taxon>Actinomycetes</taxon>
        <taxon>Micromonosporales</taxon>
        <taxon>Micromonosporaceae</taxon>
        <taxon>Asanoa</taxon>
    </lineage>
</organism>
<evidence type="ECO:0000313" key="3">
    <source>
        <dbReference type="Proteomes" id="UP000624325"/>
    </source>
</evidence>
<name>A0ABQ4C184_9ACTN</name>
<dbReference type="SUPFAM" id="SSF52266">
    <property type="entry name" value="SGNH hydrolase"/>
    <property type="match status" value="1"/>
</dbReference>